<organism evidence="2 3">
    <name type="scientific">Breznakia blatticola</name>
    <dbReference type="NCBI Taxonomy" id="1754012"/>
    <lineage>
        <taxon>Bacteria</taxon>
        <taxon>Bacillati</taxon>
        <taxon>Bacillota</taxon>
        <taxon>Erysipelotrichia</taxon>
        <taxon>Erysipelotrichales</taxon>
        <taxon>Erysipelotrichaceae</taxon>
        <taxon>Breznakia</taxon>
    </lineage>
</organism>
<evidence type="ECO:0008006" key="4">
    <source>
        <dbReference type="Google" id="ProtNLM"/>
    </source>
</evidence>
<keyword evidence="1" id="KW-0732">Signal</keyword>
<proteinExistence type="predicted"/>
<feature type="chain" id="PRO_5039167065" description="Lipoprotein" evidence="1">
    <location>
        <begin position="23"/>
        <end position="358"/>
    </location>
</feature>
<accession>A0A4R7ZBW7</accession>
<feature type="signal peptide" evidence="1">
    <location>
        <begin position="1"/>
        <end position="22"/>
    </location>
</feature>
<comment type="caution">
    <text evidence="2">The sequence shown here is derived from an EMBL/GenBank/DDBJ whole genome shotgun (WGS) entry which is preliminary data.</text>
</comment>
<evidence type="ECO:0000313" key="3">
    <source>
        <dbReference type="Proteomes" id="UP000294743"/>
    </source>
</evidence>
<gene>
    <name evidence="2" type="ORF">EDD63_1357</name>
</gene>
<reference evidence="2 3" key="1">
    <citation type="submission" date="2019-03" db="EMBL/GenBank/DDBJ databases">
        <title>Genomic Encyclopedia of Type Strains, Phase IV (KMG-IV): sequencing the most valuable type-strain genomes for metagenomic binning, comparative biology and taxonomic classification.</title>
        <authorList>
            <person name="Goeker M."/>
        </authorList>
    </citation>
    <scope>NUCLEOTIDE SEQUENCE [LARGE SCALE GENOMIC DNA]</scope>
    <source>
        <strain evidence="2 3">DSM 28867</strain>
    </source>
</reference>
<dbReference type="AlphaFoldDB" id="A0A4R7ZBW7"/>
<dbReference type="PROSITE" id="PS51257">
    <property type="entry name" value="PROKAR_LIPOPROTEIN"/>
    <property type="match status" value="1"/>
</dbReference>
<dbReference type="SUPFAM" id="SSF75011">
    <property type="entry name" value="3-carboxy-cis,cis-mucoante lactonizing enzyme"/>
    <property type="match status" value="1"/>
</dbReference>
<name>A0A4R7ZBW7_9FIRM</name>
<dbReference type="OrthoDB" id="3192112at2"/>
<dbReference type="EMBL" id="SODD01000035">
    <property type="protein sequence ID" value="TDW14662.1"/>
    <property type="molecule type" value="Genomic_DNA"/>
</dbReference>
<sequence length="358" mass="41213">MKTKIFLIIILFALSLVGCQQQNNDDNISSDFFVGVIETTQAKEDSSITFYDESLNELGTKYYDYADLSSTWDNPVYLDNSVLLVPLGLMKKADAKKVVSLNVENQEFTEYPIDRVNILCSTADEKYVYAGSNLNGECYITRFDKTTKEIKEVKLEEAGAMNTQLVVDKDKLYEFYNYSIEKNGELIDHNGIHIYNDNLELFETIDLSEYCGGVYKAMIYNNKMFIPSQFKRNGEDDDQLLILDLVSYDIKTVTLPYKTPDDVFEYKGSLIISHTSILEPNGSMVSVYNLETEQIRSYDLKCTIRKTDINNNTLIVLTAEDKLITYDIDNNFKKNNEIQLEYQSKNTYKSNIFVNHQE</sequence>
<dbReference type="RefSeq" id="WP_134170521.1">
    <property type="nucleotide sequence ID" value="NZ_SODD01000035.1"/>
</dbReference>
<keyword evidence="3" id="KW-1185">Reference proteome</keyword>
<evidence type="ECO:0000256" key="1">
    <source>
        <dbReference type="SAM" id="SignalP"/>
    </source>
</evidence>
<evidence type="ECO:0000313" key="2">
    <source>
        <dbReference type="EMBL" id="TDW14662.1"/>
    </source>
</evidence>
<dbReference type="Proteomes" id="UP000294743">
    <property type="component" value="Unassembled WGS sequence"/>
</dbReference>
<protein>
    <recommendedName>
        <fullName evidence="4">Lipoprotein</fullName>
    </recommendedName>
</protein>